<protein>
    <submittedName>
        <fullName evidence="4">Class D sortase</fullName>
    </submittedName>
</protein>
<dbReference type="AlphaFoldDB" id="A0A395UYF3"/>
<dbReference type="Proteomes" id="UP000266066">
    <property type="component" value="Unassembled WGS sequence"/>
</dbReference>
<dbReference type="RefSeq" id="WP_147335078.1">
    <property type="nucleotide sequence ID" value="NZ_QRUJ01000078.1"/>
</dbReference>
<evidence type="ECO:0000256" key="2">
    <source>
        <dbReference type="PIRSR" id="PIRSR605754-1"/>
    </source>
</evidence>
<organism evidence="4 5">
    <name type="scientific">Agathobacter rectalis</name>
    <dbReference type="NCBI Taxonomy" id="39491"/>
    <lineage>
        <taxon>Bacteria</taxon>
        <taxon>Bacillati</taxon>
        <taxon>Bacillota</taxon>
        <taxon>Clostridia</taxon>
        <taxon>Lachnospirales</taxon>
        <taxon>Lachnospiraceae</taxon>
        <taxon>Agathobacter</taxon>
    </lineage>
</organism>
<evidence type="ECO:0000313" key="5">
    <source>
        <dbReference type="Proteomes" id="UP000266066"/>
    </source>
</evidence>
<gene>
    <name evidence="4" type="ORF">DWY38_17065</name>
</gene>
<dbReference type="NCBIfam" id="TIGR01076">
    <property type="entry name" value="sortase_fam"/>
    <property type="match status" value="1"/>
</dbReference>
<dbReference type="CDD" id="cd06166">
    <property type="entry name" value="Sortase_D_2"/>
    <property type="match status" value="1"/>
</dbReference>
<dbReference type="EMBL" id="QRUJ01000078">
    <property type="protein sequence ID" value="RGR49786.1"/>
    <property type="molecule type" value="Genomic_DNA"/>
</dbReference>
<evidence type="ECO:0000313" key="4">
    <source>
        <dbReference type="EMBL" id="RGR49786.1"/>
    </source>
</evidence>
<name>A0A395UYF3_9FIRM</name>
<reference evidence="4 5" key="1">
    <citation type="submission" date="2018-08" db="EMBL/GenBank/DDBJ databases">
        <title>A genome reference for cultivated species of the human gut microbiota.</title>
        <authorList>
            <person name="Zou Y."/>
            <person name="Xue W."/>
            <person name="Luo G."/>
        </authorList>
    </citation>
    <scope>NUCLEOTIDE SEQUENCE [LARGE SCALE GENOMIC DNA]</scope>
    <source>
        <strain evidence="4 5">AF25-15</strain>
    </source>
</reference>
<feature type="active site" description="Proton donor/acceptor" evidence="2">
    <location>
        <position position="85"/>
    </location>
</feature>
<dbReference type="Gene3D" id="2.40.260.10">
    <property type="entry name" value="Sortase"/>
    <property type="match status" value="1"/>
</dbReference>
<sequence length="168" mass="18606">SEFEQTLEDDYDEETGVEEEQTSISEEDEAIFKEGGVIGIIEIPGIDIRYPVMEGTTSKVLNAGIGHIEETAGIGESGNCVLCGHNGSRYGTFFTPLSQISIGDEVMITDKNGQKHIYEVTETDVVNPYDNSIKTQGDEKELTLFTCSQKGTMRFVVRCIYKEAEMDE</sequence>
<proteinExistence type="predicted"/>
<comment type="caution">
    <text evidence="4">The sequence shown here is derived from an EMBL/GenBank/DDBJ whole genome shotgun (WGS) entry which is preliminary data.</text>
</comment>
<feature type="non-terminal residue" evidence="4">
    <location>
        <position position="1"/>
    </location>
</feature>
<evidence type="ECO:0000256" key="1">
    <source>
        <dbReference type="ARBA" id="ARBA00022801"/>
    </source>
</evidence>
<dbReference type="Pfam" id="PF04203">
    <property type="entry name" value="Sortase"/>
    <property type="match status" value="1"/>
</dbReference>
<keyword evidence="1" id="KW-0378">Hydrolase</keyword>
<feature type="region of interest" description="Disordered" evidence="3">
    <location>
        <begin position="1"/>
        <end position="25"/>
    </location>
</feature>
<evidence type="ECO:0000256" key="3">
    <source>
        <dbReference type="SAM" id="MobiDB-lite"/>
    </source>
</evidence>
<dbReference type="GO" id="GO:0016787">
    <property type="term" value="F:hydrolase activity"/>
    <property type="evidence" value="ECO:0007669"/>
    <property type="project" value="UniProtKB-KW"/>
</dbReference>
<feature type="active site" description="Acyl-thioester intermediate" evidence="2">
    <location>
        <position position="147"/>
    </location>
</feature>
<dbReference type="InterPro" id="IPR005754">
    <property type="entry name" value="Sortase"/>
</dbReference>
<dbReference type="InterPro" id="IPR042000">
    <property type="entry name" value="Sortase_D_2"/>
</dbReference>
<dbReference type="InterPro" id="IPR023365">
    <property type="entry name" value="Sortase_dom-sf"/>
</dbReference>
<accession>A0A395UYF3</accession>
<dbReference type="SUPFAM" id="SSF63817">
    <property type="entry name" value="Sortase"/>
    <property type="match status" value="1"/>
</dbReference>